<evidence type="ECO:0000256" key="1">
    <source>
        <dbReference type="ARBA" id="ARBA00022801"/>
    </source>
</evidence>
<evidence type="ECO:0000256" key="4">
    <source>
        <dbReference type="SAM" id="MobiDB-lite"/>
    </source>
</evidence>
<dbReference type="GO" id="GO:0004553">
    <property type="term" value="F:hydrolase activity, hydrolyzing O-glycosyl compounds"/>
    <property type="evidence" value="ECO:0007669"/>
    <property type="project" value="InterPro"/>
</dbReference>
<dbReference type="AlphaFoldDB" id="A0A1Y5P465"/>
<name>A0A1Y5P465_9MYCO</name>
<proteinExistence type="inferred from homology"/>
<dbReference type="GO" id="GO:0000272">
    <property type="term" value="P:polysaccharide catabolic process"/>
    <property type="evidence" value="ECO:0007669"/>
    <property type="project" value="InterPro"/>
</dbReference>
<feature type="domain" description="Glycoside hydrolase family 5" evidence="6">
    <location>
        <begin position="66"/>
        <end position="296"/>
    </location>
</feature>
<evidence type="ECO:0000256" key="2">
    <source>
        <dbReference type="ARBA" id="ARBA00023295"/>
    </source>
</evidence>
<dbReference type="Gene3D" id="3.20.20.80">
    <property type="entry name" value="Glycosidases"/>
    <property type="match status" value="1"/>
</dbReference>
<dbReference type="EMBL" id="FLQS01000009">
    <property type="protein sequence ID" value="SBS73442.1"/>
    <property type="molecule type" value="Genomic_DNA"/>
</dbReference>
<keyword evidence="5" id="KW-0732">Signal</keyword>
<keyword evidence="2 3" id="KW-0326">Glycosidase</keyword>
<evidence type="ECO:0000259" key="6">
    <source>
        <dbReference type="Pfam" id="PF00150"/>
    </source>
</evidence>
<organism evidence="7">
    <name type="scientific">uncultured Mycobacterium sp</name>
    <dbReference type="NCBI Taxonomy" id="171292"/>
    <lineage>
        <taxon>Bacteria</taxon>
        <taxon>Bacillati</taxon>
        <taxon>Actinomycetota</taxon>
        <taxon>Actinomycetes</taxon>
        <taxon>Mycobacteriales</taxon>
        <taxon>Mycobacteriaceae</taxon>
        <taxon>Mycobacterium</taxon>
        <taxon>environmental samples</taxon>
    </lineage>
</organism>
<dbReference type="InterPro" id="IPR017853">
    <property type="entry name" value="GH"/>
</dbReference>
<evidence type="ECO:0000256" key="3">
    <source>
        <dbReference type="RuleBase" id="RU361153"/>
    </source>
</evidence>
<accession>A0A1Y5P465</accession>
<dbReference type="PANTHER" id="PTHR12631">
    <property type="entry name" value="ALPHA-L-IDURONIDASE"/>
    <property type="match status" value="1"/>
</dbReference>
<feature type="compositionally biased region" description="Polar residues" evidence="4">
    <location>
        <begin position="502"/>
        <end position="512"/>
    </location>
</feature>
<keyword evidence="1 3" id="KW-0378">Hydrolase</keyword>
<feature type="region of interest" description="Disordered" evidence="4">
    <location>
        <begin position="438"/>
        <end position="524"/>
    </location>
</feature>
<feature type="chain" id="PRO_5013119662" evidence="5">
    <location>
        <begin position="24"/>
        <end position="524"/>
    </location>
</feature>
<comment type="similarity">
    <text evidence="3">Belongs to the glycosyl hydrolase 5 (cellulase A) family.</text>
</comment>
<dbReference type="SUPFAM" id="SSF51445">
    <property type="entry name" value="(Trans)glycosidases"/>
    <property type="match status" value="1"/>
</dbReference>
<sequence>MKRRTLAAALTAALVCTATGSYAVAPPATPRGHAVSIPVMLAGAIDEAPTTLGVADSTLYTLSEADIDVTLDHLKDMGVNDIRIAVPWVYVQPQDNENYDWSKMDYVVHAASERGINIVGVISGTPTWAGFPLNGHSDPADYARFAGAVASRYNDTSTIGAIDDYEIWNEPNGALFYNPVSAASYTKMLQAAYPAIKANNPNAVVIAGVLGAVKTISGLSVAPQSFLAQMYGAGAEGYFDALSYHPYHYTLPFSLGTGVANSPLEQVKAMRALMDANGDADLKIWATEYGLPTNYPITQGQQAAFIHDFVVSWQNVEGAGPMFIYTTRDSYTGGFDDEQNFGLFKTNWTPKEAVATVEELIQQLASGTLQPFDVTPYANKVDFFGAALIIIRQFINLVAIVPRAIFQLANSAVTAIAHAIGSALGIVRPAAASAVASEKPADAKADETPSTAKAVAAQPDRQTVARAAPRPKLSVPRITPGVESTSAAATFERTKTVRAGVSASTPTKSKAGSTGGPAPRPSTN</sequence>
<gene>
    <name evidence="7" type="ORF">MHPYR_170016</name>
</gene>
<dbReference type="InterPro" id="IPR001547">
    <property type="entry name" value="Glyco_hydro_5"/>
</dbReference>
<evidence type="ECO:0000313" key="7">
    <source>
        <dbReference type="EMBL" id="SBS73442.1"/>
    </source>
</evidence>
<dbReference type="Pfam" id="PF00150">
    <property type="entry name" value="Cellulase"/>
    <property type="match status" value="1"/>
</dbReference>
<reference evidence="7" key="1">
    <citation type="submission" date="2016-03" db="EMBL/GenBank/DDBJ databases">
        <authorList>
            <person name="Ploux O."/>
        </authorList>
    </citation>
    <scope>NUCLEOTIDE SEQUENCE</scope>
    <source>
        <strain evidence="7">UC10</strain>
    </source>
</reference>
<dbReference type="InterPro" id="IPR051923">
    <property type="entry name" value="Glycosyl_Hydrolase_39"/>
</dbReference>
<evidence type="ECO:0000256" key="5">
    <source>
        <dbReference type="SAM" id="SignalP"/>
    </source>
</evidence>
<dbReference type="PANTHER" id="PTHR12631:SF10">
    <property type="entry name" value="BETA-XYLOSIDASE-LIKE PROTEIN-RELATED"/>
    <property type="match status" value="1"/>
</dbReference>
<feature type="signal peptide" evidence="5">
    <location>
        <begin position="1"/>
        <end position="23"/>
    </location>
</feature>
<protein>
    <submittedName>
        <fullName evidence="7">Glycoside hydrolase family 5</fullName>
    </submittedName>
</protein>